<feature type="compositionally biased region" description="Polar residues" evidence="1">
    <location>
        <begin position="209"/>
        <end position="219"/>
    </location>
</feature>
<dbReference type="PROSITE" id="PS50003">
    <property type="entry name" value="PH_DOMAIN"/>
    <property type="match status" value="1"/>
</dbReference>
<feature type="region of interest" description="Disordered" evidence="1">
    <location>
        <begin position="209"/>
        <end position="339"/>
    </location>
</feature>
<feature type="compositionally biased region" description="Basic and acidic residues" evidence="1">
    <location>
        <begin position="265"/>
        <end position="280"/>
    </location>
</feature>
<feature type="region of interest" description="Disordered" evidence="1">
    <location>
        <begin position="390"/>
        <end position="423"/>
    </location>
</feature>
<dbReference type="InterPro" id="IPR011993">
    <property type="entry name" value="PH-like_dom_sf"/>
</dbReference>
<dbReference type="SUPFAM" id="SSF54236">
    <property type="entry name" value="Ubiquitin-like"/>
    <property type="match status" value="1"/>
</dbReference>
<organism evidence="4 5">
    <name type="scientific">Phycomyces blakesleeanus</name>
    <dbReference type="NCBI Taxonomy" id="4837"/>
    <lineage>
        <taxon>Eukaryota</taxon>
        <taxon>Fungi</taxon>
        <taxon>Fungi incertae sedis</taxon>
        <taxon>Mucoromycota</taxon>
        <taxon>Mucoromycotina</taxon>
        <taxon>Mucoromycetes</taxon>
        <taxon>Mucorales</taxon>
        <taxon>Phycomycetaceae</taxon>
        <taxon>Phycomyces</taxon>
    </lineage>
</organism>
<dbReference type="PANTHER" id="PTHR38700">
    <property type="entry name" value="YALI0E22418P"/>
    <property type="match status" value="1"/>
</dbReference>
<reference evidence="4 5" key="1">
    <citation type="submission" date="2024-04" db="EMBL/GenBank/DDBJ databases">
        <title>Symmetric and asymmetric DNA N6-adenine methylation regulates different biological responses in Mucorales.</title>
        <authorList>
            <consortium name="Lawrence Berkeley National Laboratory"/>
            <person name="Lax C."/>
            <person name="Mondo S.J."/>
            <person name="Osorio-Concepcion M."/>
            <person name="Muszewska A."/>
            <person name="Corrochano-Luque M."/>
            <person name="Gutierrez G."/>
            <person name="Riley R."/>
            <person name="Lipzen A."/>
            <person name="Guo J."/>
            <person name="Hundley H."/>
            <person name="Amirebrahimi M."/>
            <person name="Ng V."/>
            <person name="Lorenzo-Gutierrez D."/>
            <person name="Binder U."/>
            <person name="Yang J."/>
            <person name="Song Y."/>
            <person name="Canovas D."/>
            <person name="Navarro E."/>
            <person name="Freitag M."/>
            <person name="Gabaldon T."/>
            <person name="Grigoriev I.V."/>
            <person name="Corrochano L.M."/>
            <person name="Nicolas F.E."/>
            <person name="Garre V."/>
        </authorList>
    </citation>
    <scope>NUCLEOTIDE SEQUENCE [LARGE SCALE GENOMIC DNA]</scope>
    <source>
        <strain evidence="4 5">L51</strain>
    </source>
</reference>
<dbReference type="SMART" id="SM00233">
    <property type="entry name" value="PH"/>
    <property type="match status" value="1"/>
</dbReference>
<comment type="caution">
    <text evidence="4">The sequence shown here is derived from an EMBL/GenBank/DDBJ whole genome shotgun (WGS) entry which is preliminary data.</text>
</comment>
<feature type="compositionally biased region" description="Basic and acidic residues" evidence="1">
    <location>
        <begin position="290"/>
        <end position="303"/>
    </location>
</feature>
<feature type="domain" description="Ras-associating" evidence="3">
    <location>
        <begin position="1"/>
        <end position="61"/>
    </location>
</feature>
<sequence length="549" mass="60307">MVIQYLRKKGLIDMSEGWALFEIANSHGVERPLREWELVLEVVECWGPDANNALLVKKYAYHNSLTAESLLQKRHPPMHGYVSIEYKKGKWQKRFCYIKDNAIHHAKDTKGNGSAILCYLATFDVYTLLPQQSRSAPSGYVFALRAQDKDSIFEREEDYMRLLAVEDQEAMKDWVLSIRCTKSLIDHQYHPQRVINPLAPIQAPVQASYDHQWSATDNSVKPADPVDAGSPRLRRALTSRTPDCKSDQSGDEGYGTTSFLRRQKSTRDVKPATLVDEHTKHQQTSSSGLHRSESSRRIDEKRGRGLSRGLSRSTTMRGREEGGLGSAIPDSPLIDYTEPSTFAKGSLLGKDGEEHTTGRLQDDAHAASVAAANNTLIQINDKVKFSKGSLLERNESTHAKIGRSKSTREHHAPPSSSSVSSAAAAASSSVATASASASSAADTQPTNELRQHMSLRRKLTSSKDRERSRHHENLAPTMPSSSPSSSNVSATASPVLGATVSGGIAPSATSHGPLLQLDGTPEQIHTKKLLGRQMKPLLNFADSDDKGRR</sequence>
<evidence type="ECO:0000256" key="1">
    <source>
        <dbReference type="SAM" id="MobiDB-lite"/>
    </source>
</evidence>
<dbReference type="EMBL" id="JBCLYO010000005">
    <property type="protein sequence ID" value="KAL0088976.1"/>
    <property type="molecule type" value="Genomic_DNA"/>
</dbReference>
<evidence type="ECO:0000259" key="3">
    <source>
        <dbReference type="PROSITE" id="PS50200"/>
    </source>
</evidence>
<evidence type="ECO:0000313" key="4">
    <source>
        <dbReference type="EMBL" id="KAL0088976.1"/>
    </source>
</evidence>
<feature type="domain" description="PH" evidence="2">
    <location>
        <begin position="75"/>
        <end position="183"/>
    </location>
</feature>
<protein>
    <recommendedName>
        <fullName evidence="6">PH domain-containing protein</fullName>
    </recommendedName>
</protein>
<dbReference type="Gene3D" id="3.10.20.90">
    <property type="entry name" value="Phosphatidylinositol 3-kinase Catalytic Subunit, Chain A, domain 1"/>
    <property type="match status" value="1"/>
</dbReference>
<dbReference type="Pfam" id="PF00788">
    <property type="entry name" value="RA"/>
    <property type="match status" value="1"/>
</dbReference>
<gene>
    <name evidence="4" type="ORF">J3Q64DRAFT_1732592</name>
</gene>
<dbReference type="InterPro" id="IPR001849">
    <property type="entry name" value="PH_domain"/>
</dbReference>
<dbReference type="InterPro" id="IPR000159">
    <property type="entry name" value="RA_dom"/>
</dbReference>
<evidence type="ECO:0008006" key="6">
    <source>
        <dbReference type="Google" id="ProtNLM"/>
    </source>
</evidence>
<evidence type="ECO:0000313" key="5">
    <source>
        <dbReference type="Proteomes" id="UP001448207"/>
    </source>
</evidence>
<evidence type="ECO:0000259" key="2">
    <source>
        <dbReference type="PROSITE" id="PS50003"/>
    </source>
</evidence>
<dbReference type="PANTHER" id="PTHR38700:SF1">
    <property type="entry name" value="PH DOMAIN-CONTAINING PROTEIN"/>
    <property type="match status" value="1"/>
</dbReference>
<dbReference type="InterPro" id="IPR029071">
    <property type="entry name" value="Ubiquitin-like_domsf"/>
</dbReference>
<keyword evidence="5" id="KW-1185">Reference proteome</keyword>
<accession>A0ABR3B5M9</accession>
<dbReference type="Gene3D" id="2.30.29.30">
    <property type="entry name" value="Pleckstrin-homology domain (PH domain)/Phosphotyrosine-binding domain (PTB)"/>
    <property type="match status" value="1"/>
</dbReference>
<dbReference type="SUPFAM" id="SSF50729">
    <property type="entry name" value="PH domain-like"/>
    <property type="match status" value="1"/>
</dbReference>
<feature type="region of interest" description="Disordered" evidence="1">
    <location>
        <begin position="435"/>
        <end position="549"/>
    </location>
</feature>
<name>A0ABR3B5M9_PHYBL</name>
<feature type="compositionally biased region" description="Low complexity" evidence="1">
    <location>
        <begin position="476"/>
        <end position="495"/>
    </location>
</feature>
<dbReference type="Proteomes" id="UP001448207">
    <property type="component" value="Unassembled WGS sequence"/>
</dbReference>
<proteinExistence type="predicted"/>
<dbReference type="PROSITE" id="PS50200">
    <property type="entry name" value="RA"/>
    <property type="match status" value="1"/>
</dbReference>
<feature type="compositionally biased region" description="Basic and acidic residues" evidence="1">
    <location>
        <begin position="461"/>
        <end position="473"/>
    </location>
</feature>